<reference evidence="3" key="1">
    <citation type="submission" date="2024-06" db="EMBL/GenBank/DDBJ databases">
        <authorList>
            <consortium name="consrtm"/>
            <person name="Uemura M."/>
            <person name="Terahara T."/>
        </authorList>
    </citation>
    <scope>NUCLEOTIDE SEQUENCE</scope>
    <source>
        <strain evidence="3">KM77-8</strain>
    </source>
</reference>
<dbReference type="EMBL" id="AP035768">
    <property type="protein sequence ID" value="BFO19067.1"/>
    <property type="molecule type" value="Genomic_DNA"/>
</dbReference>
<dbReference type="InterPro" id="IPR010979">
    <property type="entry name" value="Ribosomal_uS13-like_H2TH"/>
</dbReference>
<evidence type="ECO:0000313" key="3">
    <source>
        <dbReference type="EMBL" id="BFO19067.1"/>
    </source>
</evidence>
<gene>
    <name evidence="3" type="ORF">SHKM778_54550</name>
</gene>
<evidence type="ECO:0000256" key="1">
    <source>
        <dbReference type="SAM" id="MobiDB-lite"/>
    </source>
</evidence>
<dbReference type="PANTHER" id="PTHR42697">
    <property type="entry name" value="ENDONUCLEASE 8"/>
    <property type="match status" value="1"/>
</dbReference>
<dbReference type="GO" id="GO:0003906">
    <property type="term" value="F:DNA-(apurinic or apyrimidinic site) endonuclease activity"/>
    <property type="evidence" value="ECO:0007669"/>
    <property type="project" value="InterPro"/>
</dbReference>
<sequence length="126" mass="13473">MENGAGFDLTEAGTQKRLAVYVVEDPADVPGIARLGPDPLAGDFDERRLAGLLFGERRRLKGALRDQSLIAGVGNAYSDEILHAARMSPSKSPALSPRRRPPGSTRPCAARSPRRWNAPAGSRPDG</sequence>
<dbReference type="SUPFAM" id="SSF46946">
    <property type="entry name" value="S13-like H2TH domain"/>
    <property type="match status" value="1"/>
</dbReference>
<dbReference type="Gene3D" id="1.10.8.50">
    <property type="match status" value="1"/>
</dbReference>
<dbReference type="GO" id="GO:0000703">
    <property type="term" value="F:oxidized pyrimidine nucleobase lesion DNA N-glycosylase activity"/>
    <property type="evidence" value="ECO:0007669"/>
    <property type="project" value="TreeGrafter"/>
</dbReference>
<reference evidence="3" key="2">
    <citation type="submission" date="2024-07" db="EMBL/GenBank/DDBJ databases">
        <title>Streptomyces haneummycinica sp. nov., a new antibiotic-producing actinobacterium isolated from marine sediment.</title>
        <authorList>
            <person name="Uemura M."/>
            <person name="Hamada M."/>
            <person name="Hirano S."/>
            <person name="Kobayashi K."/>
            <person name="Ohshiro T."/>
            <person name="Kobayashi T."/>
            <person name="Terahara T."/>
        </authorList>
    </citation>
    <scope>NUCLEOTIDE SEQUENCE</scope>
    <source>
        <strain evidence="3">KM77-8</strain>
    </source>
</reference>
<accession>A0AAT9HNC6</accession>
<name>A0AAT9HNC6_9ACTN</name>
<dbReference type="Pfam" id="PF06831">
    <property type="entry name" value="H2TH"/>
    <property type="match status" value="1"/>
</dbReference>
<dbReference type="PANTHER" id="PTHR42697:SF1">
    <property type="entry name" value="ENDONUCLEASE 8"/>
    <property type="match status" value="1"/>
</dbReference>
<dbReference type="SMART" id="SM01232">
    <property type="entry name" value="H2TH"/>
    <property type="match status" value="1"/>
</dbReference>
<proteinExistence type="predicted"/>
<dbReference type="GO" id="GO:0003684">
    <property type="term" value="F:damaged DNA binding"/>
    <property type="evidence" value="ECO:0007669"/>
    <property type="project" value="InterPro"/>
</dbReference>
<organism evidence="3">
    <name type="scientific">Streptomyces haneummycinicus</name>
    <dbReference type="NCBI Taxonomy" id="3074435"/>
    <lineage>
        <taxon>Bacteria</taxon>
        <taxon>Bacillati</taxon>
        <taxon>Actinomycetota</taxon>
        <taxon>Actinomycetes</taxon>
        <taxon>Kitasatosporales</taxon>
        <taxon>Streptomycetaceae</taxon>
        <taxon>Streptomyces</taxon>
    </lineage>
</organism>
<evidence type="ECO:0000259" key="2">
    <source>
        <dbReference type="SMART" id="SM01232"/>
    </source>
</evidence>
<dbReference type="GO" id="GO:0008270">
    <property type="term" value="F:zinc ion binding"/>
    <property type="evidence" value="ECO:0007669"/>
    <property type="project" value="InterPro"/>
</dbReference>
<feature type="region of interest" description="Disordered" evidence="1">
    <location>
        <begin position="84"/>
        <end position="126"/>
    </location>
</feature>
<dbReference type="GO" id="GO:0006284">
    <property type="term" value="P:base-excision repair"/>
    <property type="evidence" value="ECO:0007669"/>
    <property type="project" value="InterPro"/>
</dbReference>
<dbReference type="AlphaFoldDB" id="A0AAT9HNC6"/>
<protein>
    <recommendedName>
        <fullName evidence="2">Formamidopyrimidine-DNA glycosylase H2TH DNA-binding domain-containing protein</fullName>
    </recommendedName>
</protein>
<dbReference type="InterPro" id="IPR015886">
    <property type="entry name" value="H2TH_FPG"/>
</dbReference>
<feature type="domain" description="Formamidopyrimidine-DNA glycosylase H2TH DNA-binding" evidence="2">
    <location>
        <begin position="35"/>
        <end position="114"/>
    </location>
</feature>